<gene>
    <name evidence="3" type="ORF">H9634_03090</name>
</gene>
<sequence>MVRSEGRFATGTQMTLLKARDRGCSFPDCDIPVGWCEAHHIRAHRHGWPTEISNLTFLCRFHHGWHERHGWRAALLNGLPAWIPPYTVDRERRPIYHSRYIAELTRPEALLSCELLADASFADSLPPDDADGASDRSAPGPSNTDDARISGDAEVDDGAGFSDDGWFESASLLPEDALFPESRCDDPP</sequence>
<protein>
    <submittedName>
        <fullName evidence="3">HNH endonuclease</fullName>
    </submittedName>
</protein>
<evidence type="ECO:0000313" key="4">
    <source>
        <dbReference type="Proteomes" id="UP000651517"/>
    </source>
</evidence>
<dbReference type="RefSeq" id="WP_191725322.1">
    <property type="nucleotide sequence ID" value="NZ_JACSPY010000002.1"/>
</dbReference>
<dbReference type="EMBL" id="JACSPY010000002">
    <property type="protein sequence ID" value="MBD8019768.1"/>
    <property type="molecule type" value="Genomic_DNA"/>
</dbReference>
<name>A0ABR8WSA6_9MICO</name>
<accession>A0ABR8WSA6</accession>
<feature type="domain" description="HNH nuclease" evidence="2">
    <location>
        <begin position="12"/>
        <end position="64"/>
    </location>
</feature>
<evidence type="ECO:0000256" key="1">
    <source>
        <dbReference type="SAM" id="MobiDB-lite"/>
    </source>
</evidence>
<dbReference type="Proteomes" id="UP000651517">
    <property type="component" value="Unassembled WGS sequence"/>
</dbReference>
<dbReference type="SMART" id="SM00507">
    <property type="entry name" value="HNHc"/>
    <property type="match status" value="1"/>
</dbReference>
<comment type="caution">
    <text evidence="3">The sequence shown here is derived from an EMBL/GenBank/DDBJ whole genome shotgun (WGS) entry which is preliminary data.</text>
</comment>
<evidence type="ECO:0000313" key="3">
    <source>
        <dbReference type="EMBL" id="MBD8019768.1"/>
    </source>
</evidence>
<feature type="region of interest" description="Disordered" evidence="1">
    <location>
        <begin position="124"/>
        <end position="167"/>
    </location>
</feature>
<evidence type="ECO:0000259" key="2">
    <source>
        <dbReference type="SMART" id="SM00507"/>
    </source>
</evidence>
<organism evidence="3 4">
    <name type="scientific">Brevibacterium gallinarum</name>
    <dbReference type="NCBI Taxonomy" id="2762220"/>
    <lineage>
        <taxon>Bacteria</taxon>
        <taxon>Bacillati</taxon>
        <taxon>Actinomycetota</taxon>
        <taxon>Actinomycetes</taxon>
        <taxon>Micrococcales</taxon>
        <taxon>Brevibacteriaceae</taxon>
        <taxon>Brevibacterium</taxon>
    </lineage>
</organism>
<keyword evidence="4" id="KW-1185">Reference proteome</keyword>
<keyword evidence="3" id="KW-0540">Nuclease</keyword>
<keyword evidence="3" id="KW-0378">Hydrolase</keyword>
<proteinExistence type="predicted"/>
<keyword evidence="3" id="KW-0255">Endonuclease</keyword>
<dbReference type="CDD" id="cd00085">
    <property type="entry name" value="HNHc"/>
    <property type="match status" value="1"/>
</dbReference>
<reference evidence="3 4" key="1">
    <citation type="submission" date="2020-08" db="EMBL/GenBank/DDBJ databases">
        <title>A Genomic Blueprint of the Chicken Gut Microbiome.</title>
        <authorList>
            <person name="Gilroy R."/>
            <person name="Ravi A."/>
            <person name="Getino M."/>
            <person name="Pursley I."/>
            <person name="Horton D.L."/>
            <person name="Alikhan N.-F."/>
            <person name="Baker D."/>
            <person name="Gharbi K."/>
            <person name="Hall N."/>
            <person name="Watson M."/>
            <person name="Adriaenssens E.M."/>
            <person name="Foster-Nyarko E."/>
            <person name="Jarju S."/>
            <person name="Secka A."/>
            <person name="Antonio M."/>
            <person name="Oren A."/>
            <person name="Chaudhuri R."/>
            <person name="La Ragione R.M."/>
            <person name="Hildebrand F."/>
            <person name="Pallen M.J."/>
        </authorList>
    </citation>
    <scope>NUCLEOTIDE SEQUENCE [LARGE SCALE GENOMIC DNA]</scope>
    <source>
        <strain evidence="3 4">Re57</strain>
    </source>
</reference>
<dbReference type="GO" id="GO:0004519">
    <property type="term" value="F:endonuclease activity"/>
    <property type="evidence" value="ECO:0007669"/>
    <property type="project" value="UniProtKB-KW"/>
</dbReference>
<dbReference type="InterPro" id="IPR003615">
    <property type="entry name" value="HNH_nuc"/>
</dbReference>